<dbReference type="Pfam" id="PF00149">
    <property type="entry name" value="Metallophos"/>
    <property type="match status" value="1"/>
</dbReference>
<dbReference type="eggNOG" id="COG1408">
    <property type="taxonomic scope" value="Bacteria"/>
</dbReference>
<evidence type="ECO:0000256" key="2">
    <source>
        <dbReference type="ARBA" id="ARBA00022801"/>
    </source>
</evidence>
<dbReference type="AlphaFoldDB" id="D3Q3U6"/>
<name>D3Q3U6_STANL</name>
<dbReference type="InterPro" id="IPR051158">
    <property type="entry name" value="Metallophosphoesterase_sf"/>
</dbReference>
<accession>D3Q3U6</accession>
<feature type="compositionally biased region" description="Acidic residues" evidence="3">
    <location>
        <begin position="476"/>
        <end position="489"/>
    </location>
</feature>
<dbReference type="KEGG" id="sna:Snas_4366"/>
<feature type="transmembrane region" description="Helical" evidence="4">
    <location>
        <begin position="137"/>
        <end position="158"/>
    </location>
</feature>
<sequence>MRRTGKAIVFTAIALFAAGLGVRFLGTATADIGPFHTTMSMEPATDGESEVELPPLGSLIFNSHSGPIKMTVRIDSLDEFRTERLIDNPKEIRMVGQEVPADVRAGFTNAGLSGLGGATLAGLILGGLAFRTMRRAAICGSLSLVLTATALGISAGSMRPESVAEPRYEGLLVNAPAFVGGAQQVADSYEKYRSQLEGMIVNLSQFYTLGRTLPSFVEDKDTIRVLHVSDLHLNPSAWNVIDSVAKQFSANAVLDTGDITDWGSTQEAAVYTKGIKRLDTPYVYIRGNHDSTKVTKEVAKQKNATVVDDEVVEIAGLRIAGIGDPRYAPDATSAPSDIREEQVLLDSGNDLRDTIAESGGADLAMVHDPVCAGPLAEEVPVVLAGHKHQRLVSKLDDDTVQMVQGSTGGAGLSGIDKDNPHPLTLSVLYFDKSDARLKAVDDIAVGGTGETQVSLQRRIFSKGMPDDNTDLVPNPDEVEDGASGDPEGD</sequence>
<dbReference type="RefSeq" id="WP_013019584.1">
    <property type="nucleotide sequence ID" value="NC_013947.1"/>
</dbReference>
<keyword evidence="4" id="KW-0812">Transmembrane</keyword>
<dbReference type="GO" id="GO:0016020">
    <property type="term" value="C:membrane"/>
    <property type="evidence" value="ECO:0007669"/>
    <property type="project" value="GOC"/>
</dbReference>
<keyword evidence="1" id="KW-0479">Metal-binding</keyword>
<dbReference type="InterPro" id="IPR004843">
    <property type="entry name" value="Calcineurin-like_PHP"/>
</dbReference>
<keyword evidence="4" id="KW-1133">Transmembrane helix</keyword>
<dbReference type="EMBL" id="CP001778">
    <property type="protein sequence ID" value="ADD44013.1"/>
    <property type="molecule type" value="Genomic_DNA"/>
</dbReference>
<dbReference type="SUPFAM" id="SSF56300">
    <property type="entry name" value="Metallo-dependent phosphatases"/>
    <property type="match status" value="1"/>
</dbReference>
<evidence type="ECO:0000256" key="1">
    <source>
        <dbReference type="ARBA" id="ARBA00022723"/>
    </source>
</evidence>
<keyword evidence="2" id="KW-0378">Hydrolase</keyword>
<evidence type="ECO:0000256" key="3">
    <source>
        <dbReference type="SAM" id="MobiDB-lite"/>
    </source>
</evidence>
<keyword evidence="7" id="KW-1185">Reference proteome</keyword>
<evidence type="ECO:0000259" key="5">
    <source>
        <dbReference type="Pfam" id="PF00149"/>
    </source>
</evidence>
<dbReference type="InterPro" id="IPR029052">
    <property type="entry name" value="Metallo-depent_PP-like"/>
</dbReference>
<dbReference type="PANTHER" id="PTHR31302">
    <property type="entry name" value="TRANSMEMBRANE PROTEIN WITH METALLOPHOSPHOESTERASE DOMAIN-RELATED"/>
    <property type="match status" value="1"/>
</dbReference>
<reference evidence="6 7" key="1">
    <citation type="journal article" date="2009" name="Stand. Genomic Sci.">
        <title>Complete genome sequence of Stackebrandtia nassauensis type strain (LLR-40K-21).</title>
        <authorList>
            <person name="Munk C."/>
            <person name="Lapidus A."/>
            <person name="Copeland A."/>
            <person name="Jando M."/>
            <person name="Mayilraj S."/>
            <person name="Glavina Del Rio T."/>
            <person name="Nolan M."/>
            <person name="Chen F."/>
            <person name="Lucas S."/>
            <person name="Tice H."/>
            <person name="Cheng J.F."/>
            <person name="Han C."/>
            <person name="Detter J.C."/>
            <person name="Bruce D."/>
            <person name="Goodwin L."/>
            <person name="Chain P."/>
            <person name="Pitluck S."/>
            <person name="Goker M."/>
            <person name="Ovchinikova G."/>
            <person name="Pati A."/>
            <person name="Ivanova N."/>
            <person name="Mavromatis K."/>
            <person name="Chen A."/>
            <person name="Palaniappan K."/>
            <person name="Land M."/>
            <person name="Hauser L."/>
            <person name="Chang Y.J."/>
            <person name="Jeffries C.D."/>
            <person name="Bristow J."/>
            <person name="Eisen J.A."/>
            <person name="Markowitz V."/>
            <person name="Hugenholtz P."/>
            <person name="Kyrpides N.C."/>
            <person name="Klenk H.P."/>
        </authorList>
    </citation>
    <scope>NUCLEOTIDE SEQUENCE [LARGE SCALE GENOMIC DNA]</scope>
    <source>
        <strain evidence="7">DSM 44728 / CIP 108903 / NRRL B-16338 / NBRC 102104 / LLR-40K-21</strain>
    </source>
</reference>
<proteinExistence type="predicted"/>
<dbReference type="PANTHER" id="PTHR31302:SF31">
    <property type="entry name" value="PHOSPHODIESTERASE YAEI"/>
    <property type="match status" value="1"/>
</dbReference>
<gene>
    <name evidence="6" type="ordered locus">Snas_4366</name>
</gene>
<evidence type="ECO:0000256" key="4">
    <source>
        <dbReference type="SAM" id="Phobius"/>
    </source>
</evidence>
<organism evidence="6 7">
    <name type="scientific">Stackebrandtia nassauensis (strain DSM 44728 / CIP 108903 / NRRL B-16338 / NBRC 102104 / LLR-40K-21)</name>
    <dbReference type="NCBI Taxonomy" id="446470"/>
    <lineage>
        <taxon>Bacteria</taxon>
        <taxon>Bacillati</taxon>
        <taxon>Actinomycetota</taxon>
        <taxon>Actinomycetes</taxon>
        <taxon>Glycomycetales</taxon>
        <taxon>Glycomycetaceae</taxon>
        <taxon>Stackebrandtia</taxon>
    </lineage>
</organism>
<dbReference type="OrthoDB" id="5241348at2"/>
<evidence type="ECO:0000313" key="7">
    <source>
        <dbReference type="Proteomes" id="UP000000844"/>
    </source>
</evidence>
<protein>
    <submittedName>
        <fullName evidence="6">Metallophosphoesterase</fullName>
    </submittedName>
</protein>
<dbReference type="GO" id="GO:0008758">
    <property type="term" value="F:UDP-2,3-diacylglucosamine hydrolase activity"/>
    <property type="evidence" value="ECO:0007669"/>
    <property type="project" value="TreeGrafter"/>
</dbReference>
<feature type="transmembrane region" description="Helical" evidence="4">
    <location>
        <begin position="110"/>
        <end position="130"/>
    </location>
</feature>
<feature type="region of interest" description="Disordered" evidence="3">
    <location>
        <begin position="461"/>
        <end position="489"/>
    </location>
</feature>
<dbReference type="GO" id="GO:0009245">
    <property type="term" value="P:lipid A biosynthetic process"/>
    <property type="evidence" value="ECO:0007669"/>
    <property type="project" value="TreeGrafter"/>
</dbReference>
<feature type="domain" description="Calcineurin-like phosphoesterase" evidence="5">
    <location>
        <begin position="223"/>
        <end position="389"/>
    </location>
</feature>
<dbReference type="STRING" id="446470.Snas_4366"/>
<evidence type="ECO:0000313" key="6">
    <source>
        <dbReference type="EMBL" id="ADD44013.1"/>
    </source>
</evidence>
<dbReference type="Proteomes" id="UP000000844">
    <property type="component" value="Chromosome"/>
</dbReference>
<dbReference type="GO" id="GO:0046872">
    <property type="term" value="F:metal ion binding"/>
    <property type="evidence" value="ECO:0007669"/>
    <property type="project" value="UniProtKB-KW"/>
</dbReference>
<keyword evidence="4" id="KW-0472">Membrane</keyword>
<dbReference type="HOGENOM" id="CLU_037730_0_0_11"/>
<dbReference type="Gene3D" id="3.60.21.10">
    <property type="match status" value="1"/>
</dbReference>